<reference evidence="2 3" key="1">
    <citation type="journal article" date="2024" name="J Genomics">
        <title>Draft genome sequencing and assembly of Favolaschia claudopus CIRM-BRFM 2984 isolated from oak limbs.</title>
        <authorList>
            <person name="Navarro D."/>
            <person name="Drula E."/>
            <person name="Chaduli D."/>
            <person name="Cazenave R."/>
            <person name="Ahrendt S."/>
            <person name="Wang J."/>
            <person name="Lipzen A."/>
            <person name="Daum C."/>
            <person name="Barry K."/>
            <person name="Grigoriev I.V."/>
            <person name="Favel A."/>
            <person name="Rosso M.N."/>
            <person name="Martin F."/>
        </authorList>
    </citation>
    <scope>NUCLEOTIDE SEQUENCE [LARGE SCALE GENOMIC DNA]</scope>
    <source>
        <strain evidence="2 3">CIRM-BRFM 2984</strain>
    </source>
</reference>
<comment type="caution">
    <text evidence="2">The sequence shown here is derived from an EMBL/GenBank/DDBJ whole genome shotgun (WGS) entry which is preliminary data.</text>
</comment>
<feature type="region of interest" description="Disordered" evidence="1">
    <location>
        <begin position="206"/>
        <end position="282"/>
    </location>
</feature>
<feature type="compositionally biased region" description="Polar residues" evidence="1">
    <location>
        <begin position="1"/>
        <end position="10"/>
    </location>
</feature>
<protein>
    <submittedName>
        <fullName evidence="2">Uncharacterized protein</fullName>
    </submittedName>
</protein>
<evidence type="ECO:0000313" key="2">
    <source>
        <dbReference type="EMBL" id="KAK7033469.1"/>
    </source>
</evidence>
<dbReference type="EMBL" id="JAWWNJ010000023">
    <property type="protein sequence ID" value="KAK7033469.1"/>
    <property type="molecule type" value="Genomic_DNA"/>
</dbReference>
<evidence type="ECO:0000256" key="1">
    <source>
        <dbReference type="SAM" id="MobiDB-lite"/>
    </source>
</evidence>
<feature type="region of interest" description="Disordered" evidence="1">
    <location>
        <begin position="1"/>
        <end position="84"/>
    </location>
</feature>
<keyword evidence="3" id="KW-1185">Reference proteome</keyword>
<proteinExistence type="predicted"/>
<accession>A0AAW0C3I2</accession>
<dbReference type="AlphaFoldDB" id="A0AAW0C3I2"/>
<feature type="compositionally biased region" description="Low complexity" evidence="1">
    <location>
        <begin position="270"/>
        <end position="281"/>
    </location>
</feature>
<sequence length="332" mass="36275">MRRGTFSSILPPQRVERVVPPTTPSPSLSPSPANDHTKASRRSRRVAMGKAQSSARSDGSPPPFPPSPHPPLTGAHPESLPPTRRFRRPTALLNASNASLRLPRQIHPQSHLSPPLFTTTHIFRLVHGDRDFFTLSTPFSPSHPPVNPHPLLGPYPPTSRPAAAVREVEAAADAYVHTEKYIQGAFSTSSSLPRPTNDILVVPSATPSLRDSYPTPSLDLNRPPAATSPTSAFRRVPPSRRLQAKTNPALPPLSPSQTTPPATSLPPPSSTSSTPSTPTAPFRRCTRRLARIALELQNQTNAARCRRPPRHQRRRRRLDALRVDSLEIALET</sequence>
<dbReference type="PRINTS" id="PR01217">
    <property type="entry name" value="PRICHEXTENSN"/>
</dbReference>
<name>A0AAW0C3I2_9AGAR</name>
<evidence type="ECO:0000313" key="3">
    <source>
        <dbReference type="Proteomes" id="UP001362999"/>
    </source>
</evidence>
<organism evidence="2 3">
    <name type="scientific">Favolaschia claudopus</name>
    <dbReference type="NCBI Taxonomy" id="2862362"/>
    <lineage>
        <taxon>Eukaryota</taxon>
        <taxon>Fungi</taxon>
        <taxon>Dikarya</taxon>
        <taxon>Basidiomycota</taxon>
        <taxon>Agaricomycotina</taxon>
        <taxon>Agaricomycetes</taxon>
        <taxon>Agaricomycetidae</taxon>
        <taxon>Agaricales</taxon>
        <taxon>Marasmiineae</taxon>
        <taxon>Mycenaceae</taxon>
        <taxon>Favolaschia</taxon>
    </lineage>
</organism>
<gene>
    <name evidence="2" type="ORF">R3P38DRAFT_3186998</name>
</gene>
<feature type="compositionally biased region" description="Pro residues" evidence="1">
    <location>
        <begin position="60"/>
        <end position="71"/>
    </location>
</feature>
<dbReference type="Proteomes" id="UP001362999">
    <property type="component" value="Unassembled WGS sequence"/>
</dbReference>